<comment type="caution">
    <text evidence="2">The sequence shown here is derived from an EMBL/GenBank/DDBJ whole genome shotgun (WGS) entry which is preliminary data.</text>
</comment>
<organism evidence="2 3">
    <name type="scientific">Sphingomonas swuensis</name>
    <dbReference type="NCBI Taxonomy" id="977800"/>
    <lineage>
        <taxon>Bacteria</taxon>
        <taxon>Pseudomonadati</taxon>
        <taxon>Pseudomonadota</taxon>
        <taxon>Alphaproteobacteria</taxon>
        <taxon>Sphingomonadales</taxon>
        <taxon>Sphingomonadaceae</taxon>
        <taxon>Sphingomonas</taxon>
    </lineage>
</organism>
<keyword evidence="1" id="KW-1133">Transmembrane helix</keyword>
<accession>A0ABP7SR97</accession>
<dbReference type="EMBL" id="BAABBQ010000001">
    <property type="protein sequence ID" value="GAA4015350.1"/>
    <property type="molecule type" value="Genomic_DNA"/>
</dbReference>
<keyword evidence="1" id="KW-0812">Transmembrane</keyword>
<sequence>MRFANSEAGKLSTQNKLVLGMAVLFAVLSVFLPVIDYLAKDVFSSRAAEPVIEVTAHDLALAYHTNDEAAQERFGGRRLRVSGVLDGVAREYSEPFLKLGGINEFMPLQARLAPQDHALASKLTRGATVSLRCDAVTEMAEIPVLSNCSILEDSGMGARPSF</sequence>
<dbReference type="Proteomes" id="UP001500235">
    <property type="component" value="Unassembled WGS sequence"/>
</dbReference>
<dbReference type="RefSeq" id="WP_344706530.1">
    <property type="nucleotide sequence ID" value="NZ_BAABBQ010000001.1"/>
</dbReference>
<evidence type="ECO:0000256" key="1">
    <source>
        <dbReference type="SAM" id="Phobius"/>
    </source>
</evidence>
<name>A0ABP7SR97_9SPHN</name>
<reference evidence="3" key="1">
    <citation type="journal article" date="2019" name="Int. J. Syst. Evol. Microbiol.">
        <title>The Global Catalogue of Microorganisms (GCM) 10K type strain sequencing project: providing services to taxonomists for standard genome sequencing and annotation.</title>
        <authorList>
            <consortium name="The Broad Institute Genomics Platform"/>
            <consortium name="The Broad Institute Genome Sequencing Center for Infectious Disease"/>
            <person name="Wu L."/>
            <person name="Ma J."/>
        </authorList>
    </citation>
    <scope>NUCLEOTIDE SEQUENCE [LARGE SCALE GENOMIC DNA]</scope>
    <source>
        <strain evidence="3">JCM 17563</strain>
    </source>
</reference>
<dbReference type="Pfam" id="PF12869">
    <property type="entry name" value="tRNA_anti-like"/>
    <property type="match status" value="1"/>
</dbReference>
<protein>
    <submittedName>
        <fullName evidence="2">Uncharacterized protein</fullName>
    </submittedName>
</protein>
<keyword evidence="3" id="KW-1185">Reference proteome</keyword>
<evidence type="ECO:0000313" key="2">
    <source>
        <dbReference type="EMBL" id="GAA4015350.1"/>
    </source>
</evidence>
<evidence type="ECO:0000313" key="3">
    <source>
        <dbReference type="Proteomes" id="UP001500235"/>
    </source>
</evidence>
<proteinExistence type="predicted"/>
<dbReference type="InterPro" id="IPR024422">
    <property type="entry name" value="Protein_unknown_function_OB"/>
</dbReference>
<gene>
    <name evidence="2" type="ORF">GCM10022280_12570</name>
</gene>
<feature type="transmembrane region" description="Helical" evidence="1">
    <location>
        <begin position="17"/>
        <end position="39"/>
    </location>
</feature>
<keyword evidence="1" id="KW-0472">Membrane</keyword>